<dbReference type="AlphaFoldDB" id="A0A0D2GBY4"/>
<evidence type="ECO:0000313" key="3">
    <source>
        <dbReference type="Proteomes" id="UP000054266"/>
    </source>
</evidence>
<proteinExistence type="predicted"/>
<feature type="compositionally biased region" description="Polar residues" evidence="1">
    <location>
        <begin position="166"/>
        <end position="181"/>
    </location>
</feature>
<protein>
    <recommendedName>
        <fullName evidence="4">CENP-V/GFA domain-containing protein</fullName>
    </recommendedName>
</protein>
<evidence type="ECO:0000256" key="1">
    <source>
        <dbReference type="SAM" id="MobiDB-lite"/>
    </source>
</evidence>
<dbReference type="EMBL" id="KN846958">
    <property type="protein sequence ID" value="KIW69564.1"/>
    <property type="molecule type" value="Genomic_DNA"/>
</dbReference>
<evidence type="ECO:0008006" key="4">
    <source>
        <dbReference type="Google" id="ProtNLM"/>
    </source>
</evidence>
<organism evidence="2 3">
    <name type="scientific">Phialophora macrospora</name>
    <dbReference type="NCBI Taxonomy" id="1851006"/>
    <lineage>
        <taxon>Eukaryota</taxon>
        <taxon>Fungi</taxon>
        <taxon>Dikarya</taxon>
        <taxon>Ascomycota</taxon>
        <taxon>Pezizomycotina</taxon>
        <taxon>Eurotiomycetes</taxon>
        <taxon>Chaetothyriomycetidae</taxon>
        <taxon>Chaetothyriales</taxon>
        <taxon>Herpotrichiellaceae</taxon>
        <taxon>Phialophora</taxon>
    </lineage>
</organism>
<dbReference type="Proteomes" id="UP000054266">
    <property type="component" value="Unassembled WGS sequence"/>
</dbReference>
<reference evidence="2 3" key="1">
    <citation type="submission" date="2015-01" db="EMBL/GenBank/DDBJ databases">
        <title>The Genome Sequence of Capronia semiimmersa CBS27337.</title>
        <authorList>
            <consortium name="The Broad Institute Genomics Platform"/>
            <person name="Cuomo C."/>
            <person name="de Hoog S."/>
            <person name="Gorbushina A."/>
            <person name="Stielow B."/>
            <person name="Teixiera M."/>
            <person name="Abouelleil A."/>
            <person name="Chapman S.B."/>
            <person name="Priest M."/>
            <person name="Young S.K."/>
            <person name="Wortman J."/>
            <person name="Nusbaum C."/>
            <person name="Birren B."/>
        </authorList>
    </citation>
    <scope>NUCLEOTIDE SEQUENCE [LARGE SCALE GENOMIC DNA]</scope>
    <source>
        <strain evidence="2 3">CBS 27337</strain>
    </source>
</reference>
<sequence length="256" mass="28282">MSRARPLQGSCNCGRNHYIITVPRDATEQPVVYFDESSESRRSLATPLTAWLRVPLTWYSSATTSYFPDESHASIRRIFTPLHEPSSQRVFCGYCGTHLSFWTEHPPEEAEYMNITLGSLLNDDLQALQELDLLPEAPTPEGTDAPGQFTMSGGLGQGDSSAVEASAQQAIQPVTRTQRSGRSGGLTWFEEMLEGSRLGRVQNTRRGVGVTNDGSTRVEWEVSEYVDDGSEAPPTPGSSKRKIEAVTQDDDVRMQH</sequence>
<evidence type="ECO:0000313" key="2">
    <source>
        <dbReference type="EMBL" id="KIW69564.1"/>
    </source>
</evidence>
<name>A0A0D2GBY4_9EURO</name>
<dbReference type="STRING" id="5601.A0A0D2GBY4"/>
<feature type="region of interest" description="Disordered" evidence="1">
    <location>
        <begin position="224"/>
        <end position="256"/>
    </location>
</feature>
<gene>
    <name evidence="2" type="ORF">PV04_05434</name>
</gene>
<feature type="region of interest" description="Disordered" evidence="1">
    <location>
        <begin position="136"/>
        <end position="183"/>
    </location>
</feature>
<accession>A0A0D2GBY4</accession>
<dbReference type="HOGENOM" id="CLU_098340_0_0_1"/>
<dbReference type="Gene3D" id="2.170.150.70">
    <property type="match status" value="1"/>
</dbReference>
<keyword evidence="3" id="KW-1185">Reference proteome</keyword>